<feature type="compositionally biased region" description="Basic and acidic residues" evidence="1">
    <location>
        <begin position="57"/>
        <end position="79"/>
    </location>
</feature>
<evidence type="ECO:0000313" key="2">
    <source>
        <dbReference type="EMBL" id="GIY27626.1"/>
    </source>
</evidence>
<dbReference type="AlphaFoldDB" id="A0AAV4S4Z8"/>
<feature type="region of interest" description="Disordered" evidence="1">
    <location>
        <begin position="31"/>
        <end position="86"/>
    </location>
</feature>
<organism evidence="2 3">
    <name type="scientific">Caerostris darwini</name>
    <dbReference type="NCBI Taxonomy" id="1538125"/>
    <lineage>
        <taxon>Eukaryota</taxon>
        <taxon>Metazoa</taxon>
        <taxon>Ecdysozoa</taxon>
        <taxon>Arthropoda</taxon>
        <taxon>Chelicerata</taxon>
        <taxon>Arachnida</taxon>
        <taxon>Araneae</taxon>
        <taxon>Araneomorphae</taxon>
        <taxon>Entelegynae</taxon>
        <taxon>Araneoidea</taxon>
        <taxon>Araneidae</taxon>
        <taxon>Caerostris</taxon>
    </lineage>
</organism>
<name>A0AAV4S4Z8_9ARAC</name>
<protein>
    <submittedName>
        <fullName evidence="2">Uncharacterized protein</fullName>
    </submittedName>
</protein>
<keyword evidence="3" id="KW-1185">Reference proteome</keyword>
<gene>
    <name evidence="2" type="ORF">CDAR_211631</name>
</gene>
<dbReference type="EMBL" id="BPLQ01007067">
    <property type="protein sequence ID" value="GIY27626.1"/>
    <property type="molecule type" value="Genomic_DNA"/>
</dbReference>
<dbReference type="Proteomes" id="UP001054837">
    <property type="component" value="Unassembled WGS sequence"/>
</dbReference>
<evidence type="ECO:0000256" key="1">
    <source>
        <dbReference type="SAM" id="MobiDB-lite"/>
    </source>
</evidence>
<comment type="caution">
    <text evidence="2">The sequence shown here is derived from an EMBL/GenBank/DDBJ whole genome shotgun (WGS) entry which is preliminary data.</text>
</comment>
<accession>A0AAV4S4Z8</accession>
<evidence type="ECO:0000313" key="3">
    <source>
        <dbReference type="Proteomes" id="UP001054837"/>
    </source>
</evidence>
<sequence length="86" mass="9957">MEKAVLIHISDYRDKPGSNFFAKHCSWVRPTTEREQIGKDIHKETEELKENNFGNNHNEENKSEDSASDKEEEGGEKIPRLHYSLG</sequence>
<proteinExistence type="predicted"/>
<feature type="compositionally biased region" description="Basic and acidic residues" evidence="1">
    <location>
        <begin position="31"/>
        <end position="50"/>
    </location>
</feature>
<reference evidence="2 3" key="1">
    <citation type="submission" date="2021-06" db="EMBL/GenBank/DDBJ databases">
        <title>Caerostris darwini draft genome.</title>
        <authorList>
            <person name="Kono N."/>
            <person name="Arakawa K."/>
        </authorList>
    </citation>
    <scope>NUCLEOTIDE SEQUENCE [LARGE SCALE GENOMIC DNA]</scope>
</reference>